<proteinExistence type="predicted"/>
<organism evidence="2 3">
    <name type="scientific">Henosepilachna vigintioctopunctata</name>
    <dbReference type="NCBI Taxonomy" id="420089"/>
    <lineage>
        <taxon>Eukaryota</taxon>
        <taxon>Metazoa</taxon>
        <taxon>Ecdysozoa</taxon>
        <taxon>Arthropoda</taxon>
        <taxon>Hexapoda</taxon>
        <taxon>Insecta</taxon>
        <taxon>Pterygota</taxon>
        <taxon>Neoptera</taxon>
        <taxon>Endopterygota</taxon>
        <taxon>Coleoptera</taxon>
        <taxon>Polyphaga</taxon>
        <taxon>Cucujiformia</taxon>
        <taxon>Coccinelloidea</taxon>
        <taxon>Coccinellidae</taxon>
        <taxon>Epilachninae</taxon>
        <taxon>Epilachnini</taxon>
        <taxon>Henosepilachna</taxon>
    </lineage>
</organism>
<dbReference type="EMBL" id="JARQZJ010000031">
    <property type="protein sequence ID" value="KAK9874079.1"/>
    <property type="molecule type" value="Genomic_DNA"/>
</dbReference>
<accession>A0AAW1U3W5</accession>
<feature type="compositionally biased region" description="Polar residues" evidence="1">
    <location>
        <begin position="175"/>
        <end position="198"/>
    </location>
</feature>
<feature type="region of interest" description="Disordered" evidence="1">
    <location>
        <begin position="113"/>
        <end position="413"/>
    </location>
</feature>
<dbReference type="AlphaFoldDB" id="A0AAW1U3W5"/>
<feature type="compositionally biased region" description="Basic and acidic residues" evidence="1">
    <location>
        <begin position="213"/>
        <end position="229"/>
    </location>
</feature>
<evidence type="ECO:0000313" key="3">
    <source>
        <dbReference type="Proteomes" id="UP001431783"/>
    </source>
</evidence>
<sequence>MQDLDNETEQRNHESIEEFTNELKANEENNDAQELPKLKDGHKQSTTLSNSFQDGASDINESRNSGDNSDKKSEKNGFSPAHTLAYTAKTIAACTSATHELNEVENLGNSLFEKKGDSISDSISSNKLVVTSNDTSNSTEDQEHSKTKENQYNQQHENNSLETTEQAPENERPPSDNSISRGKIIDSQNEVDNKSSNMGKEKHQTAENEMDSTEPKADITNDDIPKGIEDNELEEEPNVLLSQKDVQVDMKEDYAENLSELNVPLTSVDGEDDNEPKKENSNQAEESTIRSELDTNNTVNYNPMSQIISTRSKETRLPRPDKKISKETDDNFRSFENLLTSNDSPKIDKNETKNKFNKKRSYSHRPETEQQEKSRNNKTNIRRVKSQETTTFRNQNKARRNSVSPVKHLSQKVSKNSIIDTVSHEAVTEPLAIRKNIVPNQSIQDDMKSALDDVTSTTDERIESEITPTDFAGEKLETSNVQMETSDDIDQSEERNFITEDNRDSSEKILIIT</sequence>
<protein>
    <submittedName>
        <fullName evidence="2">Uncharacterized protein</fullName>
    </submittedName>
</protein>
<feature type="compositionally biased region" description="Polar residues" evidence="1">
    <location>
        <begin position="44"/>
        <end position="54"/>
    </location>
</feature>
<feature type="compositionally biased region" description="Polar residues" evidence="1">
    <location>
        <begin position="150"/>
        <end position="167"/>
    </location>
</feature>
<comment type="caution">
    <text evidence="2">The sequence shown here is derived from an EMBL/GenBank/DDBJ whole genome shotgun (WGS) entry which is preliminary data.</text>
</comment>
<feature type="compositionally biased region" description="Polar residues" evidence="1">
    <location>
        <begin position="294"/>
        <end position="310"/>
    </location>
</feature>
<name>A0AAW1U3W5_9CUCU</name>
<dbReference type="Proteomes" id="UP001431783">
    <property type="component" value="Unassembled WGS sequence"/>
</dbReference>
<feature type="compositionally biased region" description="Basic and acidic residues" evidence="1">
    <location>
        <begin position="364"/>
        <end position="375"/>
    </location>
</feature>
<feature type="compositionally biased region" description="Basic and acidic residues" evidence="1">
    <location>
        <begin position="34"/>
        <end position="43"/>
    </location>
</feature>
<keyword evidence="3" id="KW-1185">Reference proteome</keyword>
<feature type="compositionally biased region" description="Basic and acidic residues" evidence="1">
    <location>
        <begin position="345"/>
        <end position="354"/>
    </location>
</feature>
<feature type="region of interest" description="Disordered" evidence="1">
    <location>
        <begin position="1"/>
        <end position="78"/>
    </location>
</feature>
<feature type="compositionally biased region" description="Polar residues" evidence="1">
    <location>
        <begin position="126"/>
        <end position="139"/>
    </location>
</feature>
<evidence type="ECO:0000313" key="2">
    <source>
        <dbReference type="EMBL" id="KAK9874079.1"/>
    </source>
</evidence>
<gene>
    <name evidence="2" type="ORF">WA026_002435</name>
</gene>
<reference evidence="2 3" key="1">
    <citation type="submission" date="2023-03" db="EMBL/GenBank/DDBJ databases">
        <title>Genome insight into feeding habits of ladybird beetles.</title>
        <authorList>
            <person name="Li H.-S."/>
            <person name="Huang Y.-H."/>
            <person name="Pang H."/>
        </authorList>
    </citation>
    <scope>NUCLEOTIDE SEQUENCE [LARGE SCALE GENOMIC DNA]</scope>
    <source>
        <strain evidence="2">SYSU_2023b</strain>
        <tissue evidence="2">Whole body</tissue>
    </source>
</reference>
<evidence type="ECO:0000256" key="1">
    <source>
        <dbReference type="SAM" id="MobiDB-lite"/>
    </source>
</evidence>
<feature type="compositionally biased region" description="Basic and acidic residues" evidence="1">
    <location>
        <begin position="311"/>
        <end position="333"/>
    </location>
</feature>